<comment type="caution">
    <text evidence="3">The sequence shown here is derived from an EMBL/GenBank/DDBJ whole genome shotgun (WGS) entry which is preliminary data.</text>
</comment>
<dbReference type="PROSITE" id="PS51462">
    <property type="entry name" value="NUDIX"/>
    <property type="match status" value="1"/>
</dbReference>
<evidence type="ECO:0000256" key="1">
    <source>
        <dbReference type="ARBA" id="ARBA00022801"/>
    </source>
</evidence>
<dbReference type="STRING" id="1165094.RINTHH_5140"/>
<dbReference type="Pfam" id="PF00293">
    <property type="entry name" value="NUDIX"/>
    <property type="match status" value="1"/>
</dbReference>
<dbReference type="Proteomes" id="UP000053051">
    <property type="component" value="Unassembled WGS sequence"/>
</dbReference>
<evidence type="ECO:0000313" key="3">
    <source>
        <dbReference type="EMBL" id="CCH66669.1"/>
    </source>
</evidence>
<sequence length="121" mass="14016">MQLRENIPGILYPGYWGFFGGHMEDGETPCETLKRELLEEINYELPATFSEFGIYSDDKVIRHVFHAPLLVELDKLTLNEGWDMGLVPLEDVYRGNCYSAVARQIRPLGLIHQRILLDFME</sequence>
<proteinExistence type="predicted"/>
<dbReference type="Gene3D" id="3.90.79.10">
    <property type="entry name" value="Nucleoside Triphosphate Pyrophosphohydrolase"/>
    <property type="match status" value="1"/>
</dbReference>
<dbReference type="PROSITE" id="PS00893">
    <property type="entry name" value="NUDIX_BOX"/>
    <property type="match status" value="1"/>
</dbReference>
<dbReference type="EMBL" id="CAIY01000027">
    <property type="protein sequence ID" value="CCH66669.1"/>
    <property type="molecule type" value="Genomic_DNA"/>
</dbReference>
<accession>M1WR12</accession>
<dbReference type="AlphaFoldDB" id="M1WR12"/>
<feature type="domain" description="Nudix hydrolase" evidence="2">
    <location>
        <begin position="1"/>
        <end position="111"/>
    </location>
</feature>
<reference evidence="4" key="2">
    <citation type="submission" date="2016-01" db="EMBL/GenBank/DDBJ databases">
        <title>Diatom-associated endosymboitic cyanobacterium lacks core nitrogen metabolism enzymes.</title>
        <authorList>
            <person name="Hilton J.A."/>
            <person name="Foster R.A."/>
            <person name="Tripp H.J."/>
            <person name="Carter B.J."/>
            <person name="Zehr J.P."/>
            <person name="Villareal T.A."/>
        </authorList>
    </citation>
    <scope>NUCLEOTIDE SEQUENCE [LARGE SCALE GENOMIC DNA]</scope>
    <source>
        <strain evidence="4">HH01</strain>
    </source>
</reference>
<keyword evidence="4" id="KW-1185">Reference proteome</keyword>
<dbReference type="CDD" id="cd18882">
    <property type="entry name" value="NUDIX_Hydrolase"/>
    <property type="match status" value="1"/>
</dbReference>
<dbReference type="GO" id="GO:0016787">
    <property type="term" value="F:hydrolase activity"/>
    <property type="evidence" value="ECO:0007669"/>
    <property type="project" value="UniProtKB-KW"/>
</dbReference>
<evidence type="ECO:0000313" key="4">
    <source>
        <dbReference type="Proteomes" id="UP000053051"/>
    </source>
</evidence>
<dbReference type="InterPro" id="IPR000086">
    <property type="entry name" value="NUDIX_hydrolase_dom"/>
</dbReference>
<gene>
    <name evidence="3" type="ORF">RINTHH_5140</name>
</gene>
<protein>
    <submittedName>
        <fullName evidence="3">Mutator protein</fullName>
    </submittedName>
</protein>
<reference evidence="3 4" key="1">
    <citation type="submission" date="2012-05" db="EMBL/GenBank/DDBJ databases">
        <authorList>
            <person name="Hilton J."/>
        </authorList>
    </citation>
    <scope>NUCLEOTIDE SEQUENCE [LARGE SCALE GENOMIC DNA]</scope>
    <source>
        <strain evidence="3 4">HH01</strain>
    </source>
</reference>
<dbReference type="InterPro" id="IPR020084">
    <property type="entry name" value="NUDIX_hydrolase_CS"/>
</dbReference>
<dbReference type="InterPro" id="IPR015797">
    <property type="entry name" value="NUDIX_hydrolase-like_dom_sf"/>
</dbReference>
<dbReference type="SUPFAM" id="SSF55811">
    <property type="entry name" value="Nudix"/>
    <property type="match status" value="1"/>
</dbReference>
<name>M1WR12_9NOST</name>
<keyword evidence="1" id="KW-0378">Hydrolase</keyword>
<organism evidence="3 4">
    <name type="scientific">Richelia intracellularis HH01</name>
    <dbReference type="NCBI Taxonomy" id="1165094"/>
    <lineage>
        <taxon>Bacteria</taxon>
        <taxon>Bacillati</taxon>
        <taxon>Cyanobacteriota</taxon>
        <taxon>Cyanophyceae</taxon>
        <taxon>Nostocales</taxon>
        <taxon>Nostocaceae</taxon>
        <taxon>Richelia</taxon>
    </lineage>
</organism>
<evidence type="ECO:0000259" key="2">
    <source>
        <dbReference type="PROSITE" id="PS51462"/>
    </source>
</evidence>